<feature type="domain" description="M23ase beta-sheet core" evidence="2">
    <location>
        <begin position="48"/>
        <end position="116"/>
    </location>
</feature>
<dbReference type="AlphaFoldDB" id="A0A023C1I0"/>
<keyword evidence="4" id="KW-1185">Reference proteome</keyword>
<evidence type="ECO:0000313" key="4">
    <source>
        <dbReference type="Proteomes" id="UP000023541"/>
    </source>
</evidence>
<dbReference type="PANTHER" id="PTHR21666">
    <property type="entry name" value="PEPTIDASE-RELATED"/>
    <property type="match status" value="1"/>
</dbReference>
<dbReference type="InterPro" id="IPR016047">
    <property type="entry name" value="M23ase_b-sheet_dom"/>
</dbReference>
<name>A0A023C1I0_9FLAO</name>
<dbReference type="InterPro" id="IPR050570">
    <property type="entry name" value="Cell_wall_metabolism_enzyme"/>
</dbReference>
<sequence>MRKIIVFIVLGFSFCYGQKNLPKDYFIRPLDIPTVVSGTFGELRSNHFHSGLDMKTKGEEGLNVYATASGRVTRIKVSHGGYGKALYIAHPNGYTSVYAHLKKFSPEIEAFVKERQYAKESYEIELFPKSGSLMVKQGDVIAYSGNTGGSSGPHLHFEIRDSRSRPMNPMNFGIEVKDTRKPIVNSLWAYSLDKDAHINGAQKPVRLKLTPQEDGSFKAENLNAYGKIGFGVSTIDKQDLAENNNGVYEITTLINGQENLKIEMNRFSFAETRYANRIIDYSYFKEYRSRITKLFVEKNNPLTVFKKKVNNGIVNIQDSLSYNYTIHIKDFKNNTTTITIPVQGKNVEAITKADISKTSEYAKATENYTYSSGFFDLFIPKGALYENTYLDISVNGEKIKIHNNKTPLHKNMTLVFDVSRYSEEDKKKLYIGRINGSKTPSYSRTSKKGNRFSTRTRTFGTYSLFTDNQKPTIIPINVSSKKWISNATHLKVKINDSESGIKSYRGTINGKFILLEYDYKTGMLIYDFNDKIHADSENNFKLVVLDKVGNRATFETTFFRKP</sequence>
<feature type="domain" description="M23ase beta-sheet core" evidence="2">
    <location>
        <begin position="134"/>
        <end position="169"/>
    </location>
</feature>
<gene>
    <name evidence="3" type="ORF">ATO12_04385</name>
</gene>
<keyword evidence="1" id="KW-0732">Signal</keyword>
<comment type="caution">
    <text evidence="3">The sequence shown here is derived from an EMBL/GenBank/DDBJ whole genome shotgun (WGS) entry which is preliminary data.</text>
</comment>
<dbReference type="SUPFAM" id="SSF51261">
    <property type="entry name" value="Duplicated hybrid motif"/>
    <property type="match status" value="1"/>
</dbReference>
<reference evidence="3 4" key="1">
    <citation type="submission" date="2014-04" db="EMBL/GenBank/DDBJ databases">
        <title>Aquimarina sp. 22II-S11-z7 Genome Sequencing.</title>
        <authorList>
            <person name="Lai Q."/>
        </authorList>
    </citation>
    <scope>NUCLEOTIDE SEQUENCE [LARGE SCALE GENOMIC DNA]</scope>
    <source>
        <strain evidence="3 4">22II-S11-z7</strain>
    </source>
</reference>
<dbReference type="GO" id="GO:0004222">
    <property type="term" value="F:metalloendopeptidase activity"/>
    <property type="evidence" value="ECO:0007669"/>
    <property type="project" value="TreeGrafter"/>
</dbReference>
<organism evidence="3 4">
    <name type="scientific">Aquimarina atlantica</name>
    <dbReference type="NCBI Taxonomy" id="1317122"/>
    <lineage>
        <taxon>Bacteria</taxon>
        <taxon>Pseudomonadati</taxon>
        <taxon>Bacteroidota</taxon>
        <taxon>Flavobacteriia</taxon>
        <taxon>Flavobacteriales</taxon>
        <taxon>Flavobacteriaceae</taxon>
        <taxon>Aquimarina</taxon>
    </lineage>
</organism>
<evidence type="ECO:0000313" key="3">
    <source>
        <dbReference type="EMBL" id="EZH76034.1"/>
    </source>
</evidence>
<protein>
    <submittedName>
        <fullName evidence="3">Peptidase M23</fullName>
    </submittedName>
</protein>
<accession>A0A023C1I0</accession>
<dbReference type="Pfam" id="PF01551">
    <property type="entry name" value="Peptidase_M23"/>
    <property type="match status" value="2"/>
</dbReference>
<evidence type="ECO:0000256" key="1">
    <source>
        <dbReference type="ARBA" id="ARBA00022729"/>
    </source>
</evidence>
<dbReference type="eggNOG" id="COG0739">
    <property type="taxonomic scope" value="Bacteria"/>
</dbReference>
<dbReference type="Proteomes" id="UP000023541">
    <property type="component" value="Unassembled WGS sequence"/>
</dbReference>
<proteinExistence type="predicted"/>
<evidence type="ECO:0000259" key="2">
    <source>
        <dbReference type="Pfam" id="PF01551"/>
    </source>
</evidence>
<dbReference type="STRING" id="1317122.ATO12_04385"/>
<dbReference type="CDD" id="cd12797">
    <property type="entry name" value="M23_peptidase"/>
    <property type="match status" value="1"/>
</dbReference>
<dbReference type="InterPro" id="IPR011055">
    <property type="entry name" value="Dup_hybrid_motif"/>
</dbReference>
<dbReference type="RefSeq" id="WP_034238976.1">
    <property type="nucleotide sequence ID" value="NZ_AQRA01000001.1"/>
</dbReference>
<dbReference type="PANTHER" id="PTHR21666:SF289">
    <property type="entry name" value="L-ALA--D-GLU ENDOPEPTIDASE"/>
    <property type="match status" value="1"/>
</dbReference>
<dbReference type="OrthoDB" id="9810477at2"/>
<dbReference type="Gene3D" id="2.70.70.10">
    <property type="entry name" value="Glucose Permease (Domain IIA)"/>
    <property type="match status" value="1"/>
</dbReference>
<dbReference type="EMBL" id="AQRA01000001">
    <property type="protein sequence ID" value="EZH76034.1"/>
    <property type="molecule type" value="Genomic_DNA"/>
</dbReference>